<evidence type="ECO:0000313" key="3">
    <source>
        <dbReference type="EMBL" id="GBQ03528.1"/>
    </source>
</evidence>
<dbReference type="Proteomes" id="UP000265354">
    <property type="component" value="Unassembled WGS sequence"/>
</dbReference>
<dbReference type="GO" id="GO:0003824">
    <property type="term" value="F:catalytic activity"/>
    <property type="evidence" value="ECO:0007669"/>
    <property type="project" value="InterPro"/>
</dbReference>
<dbReference type="GO" id="GO:0044550">
    <property type="term" value="P:secondary metabolite biosynthetic process"/>
    <property type="evidence" value="ECO:0007669"/>
    <property type="project" value="TreeGrafter"/>
</dbReference>
<dbReference type="Proteomes" id="UP000245051">
    <property type="component" value="Chromosome"/>
</dbReference>
<dbReference type="GO" id="GO:0005737">
    <property type="term" value="C:cytoplasm"/>
    <property type="evidence" value="ECO:0007669"/>
    <property type="project" value="TreeGrafter"/>
</dbReference>
<dbReference type="GO" id="GO:0008610">
    <property type="term" value="P:lipid biosynthetic process"/>
    <property type="evidence" value="ECO:0007669"/>
    <property type="project" value="UniProtKB-ARBA"/>
</dbReference>
<accession>A0A2S1Z8B2</accession>
<evidence type="ECO:0000313" key="5">
    <source>
        <dbReference type="Proteomes" id="UP000265354"/>
    </source>
</evidence>
<dbReference type="EMBL" id="CP029254">
    <property type="protein sequence ID" value="AWK12596.1"/>
    <property type="molecule type" value="Genomic_DNA"/>
</dbReference>
<evidence type="ECO:0000313" key="4">
    <source>
        <dbReference type="Proteomes" id="UP000245051"/>
    </source>
</evidence>
<sequence length="446" mass="48864">MSIPLSFNQEFLCMFDQGDEEGPFGPLYNIVGGWRLTGKADTEALQEALNDVVARHEALRTTVVRTPGEQRQEIGPPSPVSLDVREIPEPDPALRDRRAEELLIELEGGRYGVTELPLLRAVLGRFDEENAVLVLVVHHTAADEVSMQLIIRDLGVLYARRRGHDTGELPEATPFRDFAVWERERYAPDAEVRARAYWREQLAGATITGVPSDHPKSAAVPKTTSVHRFLVGAELTSAALAVAKQTRSSAFMVLLAAYKVFLNERVGVTDVAVPTMASGRGPARFQNTVGAFFNFVPLRTDLSGAATFREVVERTRATCLKAYGNFLPFGQVVAEAPASAASFAADDLGVVAFQVFQFPALEGEEAGDLRISEIRRRLLSQDVSTDIPDGVMFQLDIDPLSGEMLGHLGFNTNLFHEATMREFAAGFVRVLARTVTTPDTPLELAS</sequence>
<dbReference type="Gene3D" id="3.30.559.30">
    <property type="entry name" value="Nonribosomal peptide synthetase, condensation domain"/>
    <property type="match status" value="1"/>
</dbReference>
<dbReference type="GO" id="GO:0031177">
    <property type="term" value="F:phosphopantetheine binding"/>
    <property type="evidence" value="ECO:0007669"/>
    <property type="project" value="TreeGrafter"/>
</dbReference>
<dbReference type="SUPFAM" id="SSF52777">
    <property type="entry name" value="CoA-dependent acyltransferases"/>
    <property type="match status" value="2"/>
</dbReference>
<proteinExistence type="predicted"/>
<dbReference type="KEGG" id="sspo:DDQ41_30920"/>
<feature type="domain" description="Condensation" evidence="1">
    <location>
        <begin position="3"/>
        <end position="442"/>
    </location>
</feature>
<dbReference type="Pfam" id="PF00668">
    <property type="entry name" value="Condensation"/>
    <property type="match status" value="1"/>
</dbReference>
<dbReference type="Gene3D" id="3.30.559.10">
    <property type="entry name" value="Chloramphenicol acetyltransferase-like domain"/>
    <property type="match status" value="1"/>
</dbReference>
<name>A0A2S1Z8B2_9ACTN</name>
<dbReference type="GO" id="GO:0043041">
    <property type="term" value="P:amino acid activation for nonribosomal peptide biosynthetic process"/>
    <property type="evidence" value="ECO:0007669"/>
    <property type="project" value="TreeGrafter"/>
</dbReference>
<dbReference type="InterPro" id="IPR023213">
    <property type="entry name" value="CAT-like_dom_sf"/>
</dbReference>
<dbReference type="InterPro" id="IPR001242">
    <property type="entry name" value="Condensation_dom"/>
</dbReference>
<dbReference type="PANTHER" id="PTHR45527:SF1">
    <property type="entry name" value="FATTY ACID SYNTHASE"/>
    <property type="match status" value="1"/>
</dbReference>
<dbReference type="EMBL" id="BGZL01000019">
    <property type="protein sequence ID" value="GBQ03528.1"/>
    <property type="molecule type" value="Genomic_DNA"/>
</dbReference>
<gene>
    <name evidence="2" type="ORF">DDQ41_30920</name>
    <name evidence="3" type="ORF">SSP531S_50030</name>
</gene>
<dbReference type="RefSeq" id="WP_109297425.1">
    <property type="nucleotide sequence ID" value="NZ_BGZL01000019.1"/>
</dbReference>
<organism evidence="3 5">
    <name type="scientific">Streptomyces spongiicola</name>
    <dbReference type="NCBI Taxonomy" id="1690221"/>
    <lineage>
        <taxon>Bacteria</taxon>
        <taxon>Bacillati</taxon>
        <taxon>Actinomycetota</taxon>
        <taxon>Actinomycetes</taxon>
        <taxon>Kitasatosporales</taxon>
        <taxon>Streptomycetaceae</taxon>
        <taxon>Streptomyces</taxon>
    </lineage>
</organism>
<keyword evidence="4" id="KW-1185">Reference proteome</keyword>
<evidence type="ECO:0000313" key="2">
    <source>
        <dbReference type="EMBL" id="AWK12596.1"/>
    </source>
</evidence>
<evidence type="ECO:0000259" key="1">
    <source>
        <dbReference type="Pfam" id="PF00668"/>
    </source>
</evidence>
<dbReference type="PANTHER" id="PTHR45527">
    <property type="entry name" value="NONRIBOSOMAL PEPTIDE SYNTHETASE"/>
    <property type="match status" value="1"/>
</dbReference>
<reference evidence="3 5" key="2">
    <citation type="submission" date="2018-07" db="EMBL/GenBank/DDBJ databases">
        <title>Whole Genome Shotgun Sequence of Streptomyces spongiicola strain 531S.</title>
        <authorList>
            <person name="Dohra H."/>
            <person name="Kodani S."/>
        </authorList>
    </citation>
    <scope>NUCLEOTIDE SEQUENCE [LARGE SCALE GENOMIC DNA]</scope>
    <source>
        <strain evidence="3 5">531S</strain>
    </source>
</reference>
<protein>
    <recommendedName>
        <fullName evidence="1">Condensation domain-containing protein</fullName>
    </recommendedName>
</protein>
<reference evidence="2 4" key="1">
    <citation type="submission" date="2018-05" db="EMBL/GenBank/DDBJ databases">
        <title>Complete genome sequence of the Type Strain of Streptomyces spongiicola HNM0071, the producer of staurosporine.</title>
        <authorList>
            <person name="Zhou S."/>
            <person name="Huang X."/>
        </authorList>
    </citation>
    <scope>NUCLEOTIDE SEQUENCE [LARGE SCALE GENOMIC DNA]</scope>
    <source>
        <strain evidence="2 4">HNM0071</strain>
    </source>
</reference>
<dbReference type="AlphaFoldDB" id="A0A2S1Z8B2"/>
<dbReference type="OrthoDB" id="2472181at2"/>